<keyword evidence="8" id="KW-0472">Membrane</keyword>
<dbReference type="Pfam" id="PF00560">
    <property type="entry name" value="LRR_1"/>
    <property type="match status" value="1"/>
</dbReference>
<accession>A0A6A3CH53</accession>
<keyword evidence="3" id="KW-0433">Leucine-rich repeat</keyword>
<keyword evidence="6" id="KW-0677">Repeat</keyword>
<dbReference type="GO" id="GO:0016020">
    <property type="term" value="C:membrane"/>
    <property type="evidence" value="ECO:0007669"/>
    <property type="project" value="UniProtKB-SubCell"/>
</dbReference>
<dbReference type="Proteomes" id="UP000436088">
    <property type="component" value="Unassembled WGS sequence"/>
</dbReference>
<evidence type="ECO:0000256" key="8">
    <source>
        <dbReference type="ARBA" id="ARBA00023136"/>
    </source>
</evidence>
<protein>
    <submittedName>
        <fullName evidence="11">Uncharacterized protein</fullName>
    </submittedName>
</protein>
<keyword evidence="9" id="KW-0675">Receptor</keyword>
<evidence type="ECO:0000256" key="10">
    <source>
        <dbReference type="ARBA" id="ARBA00023180"/>
    </source>
</evidence>
<dbReference type="Gene3D" id="3.80.10.10">
    <property type="entry name" value="Ribonuclease Inhibitor"/>
    <property type="match status" value="1"/>
</dbReference>
<keyword evidence="4" id="KW-0812">Transmembrane</keyword>
<dbReference type="InterPro" id="IPR046956">
    <property type="entry name" value="RLP23-like"/>
</dbReference>
<evidence type="ECO:0000256" key="7">
    <source>
        <dbReference type="ARBA" id="ARBA00022989"/>
    </source>
</evidence>
<dbReference type="AlphaFoldDB" id="A0A6A3CH53"/>
<evidence type="ECO:0000256" key="2">
    <source>
        <dbReference type="ARBA" id="ARBA00009592"/>
    </source>
</evidence>
<comment type="caution">
    <text evidence="11">The sequence shown here is derived from an EMBL/GenBank/DDBJ whole genome shotgun (WGS) entry which is preliminary data.</text>
</comment>
<evidence type="ECO:0000256" key="4">
    <source>
        <dbReference type="ARBA" id="ARBA00022692"/>
    </source>
</evidence>
<evidence type="ECO:0000256" key="5">
    <source>
        <dbReference type="ARBA" id="ARBA00022729"/>
    </source>
</evidence>
<dbReference type="PANTHER" id="PTHR48063">
    <property type="entry name" value="LRR RECEPTOR-LIKE KINASE"/>
    <property type="match status" value="1"/>
</dbReference>
<dbReference type="PRINTS" id="PR00019">
    <property type="entry name" value="LEURICHRPT"/>
</dbReference>
<dbReference type="InterPro" id="IPR032675">
    <property type="entry name" value="LRR_dom_sf"/>
</dbReference>
<organism evidence="11 12">
    <name type="scientific">Hibiscus syriacus</name>
    <name type="common">Rose of Sharon</name>
    <dbReference type="NCBI Taxonomy" id="106335"/>
    <lineage>
        <taxon>Eukaryota</taxon>
        <taxon>Viridiplantae</taxon>
        <taxon>Streptophyta</taxon>
        <taxon>Embryophyta</taxon>
        <taxon>Tracheophyta</taxon>
        <taxon>Spermatophyta</taxon>
        <taxon>Magnoliopsida</taxon>
        <taxon>eudicotyledons</taxon>
        <taxon>Gunneridae</taxon>
        <taxon>Pentapetalae</taxon>
        <taxon>rosids</taxon>
        <taxon>malvids</taxon>
        <taxon>Malvales</taxon>
        <taxon>Malvaceae</taxon>
        <taxon>Malvoideae</taxon>
        <taxon>Hibiscus</taxon>
    </lineage>
</organism>
<evidence type="ECO:0000256" key="9">
    <source>
        <dbReference type="ARBA" id="ARBA00023170"/>
    </source>
</evidence>
<dbReference type="FunFam" id="3.80.10.10:FF:000111">
    <property type="entry name" value="LRR receptor-like serine/threonine-protein kinase ERECTA"/>
    <property type="match status" value="1"/>
</dbReference>
<evidence type="ECO:0000256" key="6">
    <source>
        <dbReference type="ARBA" id="ARBA00022737"/>
    </source>
</evidence>
<evidence type="ECO:0000256" key="3">
    <source>
        <dbReference type="ARBA" id="ARBA00022614"/>
    </source>
</evidence>
<dbReference type="EMBL" id="VEPZ02000335">
    <property type="protein sequence ID" value="KAE8726791.1"/>
    <property type="molecule type" value="Genomic_DNA"/>
</dbReference>
<comment type="similarity">
    <text evidence="2">Belongs to the RLP family.</text>
</comment>
<sequence length="180" mass="19546">MIKTSTGTIVFMDLSFNHLSGTIPENIGSMSNLHVLDLSHNRLTGNIPDTVEGVKEVCLLNLSCNYLQGRLPGSLGIITFLTDLDVSNNNLVGPIPSTGQLTTFSASRYENNLGLCGIPLPPCDYHHETDPISSDVNGRNHSMLKNVDWVWVIAVMGYIVGAAVGGEEAYDHLKIQKNHT</sequence>
<keyword evidence="7" id="KW-1133">Transmembrane helix</keyword>
<dbReference type="Pfam" id="PF13855">
    <property type="entry name" value="LRR_8"/>
    <property type="match status" value="1"/>
</dbReference>
<gene>
    <name evidence="11" type="ORF">F3Y22_tig00006190pilonHSYRG00009</name>
</gene>
<evidence type="ECO:0000256" key="1">
    <source>
        <dbReference type="ARBA" id="ARBA00004479"/>
    </source>
</evidence>
<name>A0A6A3CH53_HIBSY</name>
<comment type="subcellular location">
    <subcellularLocation>
        <location evidence="1">Membrane</location>
        <topology evidence="1">Single-pass type I membrane protein</topology>
    </subcellularLocation>
</comment>
<keyword evidence="10" id="KW-0325">Glycoprotein</keyword>
<reference evidence="11" key="1">
    <citation type="submission" date="2019-09" db="EMBL/GenBank/DDBJ databases">
        <title>Draft genome information of white flower Hibiscus syriacus.</title>
        <authorList>
            <person name="Kim Y.-M."/>
        </authorList>
    </citation>
    <scope>NUCLEOTIDE SEQUENCE [LARGE SCALE GENOMIC DNA]</scope>
    <source>
        <strain evidence="11">YM2019G1</strain>
    </source>
</reference>
<keyword evidence="5" id="KW-0732">Signal</keyword>
<evidence type="ECO:0000313" key="11">
    <source>
        <dbReference type="EMBL" id="KAE8726791.1"/>
    </source>
</evidence>
<dbReference type="SUPFAM" id="SSF52058">
    <property type="entry name" value="L domain-like"/>
    <property type="match status" value="1"/>
</dbReference>
<evidence type="ECO:0000313" key="12">
    <source>
        <dbReference type="Proteomes" id="UP000436088"/>
    </source>
</evidence>
<proteinExistence type="inferred from homology"/>
<dbReference type="InterPro" id="IPR001611">
    <property type="entry name" value="Leu-rich_rpt"/>
</dbReference>
<keyword evidence="12" id="KW-1185">Reference proteome</keyword>